<gene>
    <name evidence="1" type="ORF">DSW25_02125</name>
</gene>
<dbReference type="STRING" id="1300350.Z948_1713"/>
<dbReference type="OrthoDB" id="9816539at2"/>
<reference evidence="1 2" key="1">
    <citation type="submission" date="2014-01" db="EMBL/GenBank/DDBJ databases">
        <title>Sulfitobacter donghicola JCM 14565 Genome Sequencing.</title>
        <authorList>
            <person name="Lai Q."/>
            <person name="Hong Z."/>
        </authorList>
    </citation>
    <scope>NUCLEOTIDE SEQUENCE [LARGE SCALE GENOMIC DNA]</scope>
    <source>
        <strain evidence="1 2">JCM 14565</strain>
    </source>
</reference>
<sequence>MKIFAQTLSSLLPSGITLAPELVETFDWLEDQGWHHINDTGTPADHWLAVHPTEMLGHPVASYLAFGGTDLGYTGHWSVPDPAIDNRIAQIGETSGDGGRLAIWLDEVGKQHFVHIGHDSLGLITDDPLILLQFLAMGYPEVGSLQNTNVTPIQATLDHHGATSLDDFGPDDQPVMPTALQGFLKQRFGLDMPRTARDLGIANFPEYSDTETNDPFAKWIASVTPQPTEADLAYELELMRTVEALNINDDDSSDAIMDKIGTLFAPKN</sequence>
<protein>
    <submittedName>
        <fullName evidence="1">Uncharacterized protein</fullName>
    </submittedName>
</protein>
<proteinExistence type="predicted"/>
<keyword evidence="2" id="KW-1185">Reference proteome</keyword>
<name>A0A073IL87_9RHOB</name>
<evidence type="ECO:0000313" key="1">
    <source>
        <dbReference type="EMBL" id="KEJ91063.1"/>
    </source>
</evidence>
<comment type="caution">
    <text evidence="1">The sequence shown here is derived from an EMBL/GenBank/DDBJ whole genome shotgun (WGS) entry which is preliminary data.</text>
</comment>
<dbReference type="EMBL" id="JAMC01000001">
    <property type="protein sequence ID" value="KEJ91063.1"/>
    <property type="molecule type" value="Genomic_DNA"/>
</dbReference>
<evidence type="ECO:0000313" key="2">
    <source>
        <dbReference type="Proteomes" id="UP000027734"/>
    </source>
</evidence>
<dbReference type="RefSeq" id="WP_025059114.1">
    <property type="nucleotide sequence ID" value="NZ_JAMC01000001.1"/>
</dbReference>
<dbReference type="AlphaFoldDB" id="A0A073IL87"/>
<organism evidence="1 2">
    <name type="scientific">Sulfitobacter donghicola DSW-25 = KCTC 12864 = JCM 14565</name>
    <dbReference type="NCBI Taxonomy" id="1300350"/>
    <lineage>
        <taxon>Bacteria</taxon>
        <taxon>Pseudomonadati</taxon>
        <taxon>Pseudomonadota</taxon>
        <taxon>Alphaproteobacteria</taxon>
        <taxon>Rhodobacterales</taxon>
        <taxon>Roseobacteraceae</taxon>
        <taxon>Sulfitobacter</taxon>
    </lineage>
</organism>
<accession>A0A073IL87</accession>
<dbReference type="Proteomes" id="UP000027734">
    <property type="component" value="Unassembled WGS sequence"/>
</dbReference>
<dbReference type="eggNOG" id="ENOG502ZZEH">
    <property type="taxonomic scope" value="Bacteria"/>
</dbReference>